<gene>
    <name evidence="7" type="ORF">IM700_001490</name>
</gene>
<dbReference type="EMBL" id="JADCNN020000001">
    <property type="protein sequence ID" value="MBM6994332.1"/>
    <property type="molecule type" value="Genomic_DNA"/>
</dbReference>
<evidence type="ECO:0000259" key="6">
    <source>
        <dbReference type="Pfam" id="PF06925"/>
    </source>
</evidence>
<dbReference type="PANTHER" id="PTHR43025">
    <property type="entry name" value="MONOGALACTOSYLDIACYLGLYCEROL SYNTHASE"/>
    <property type="match status" value="1"/>
</dbReference>
<dbReference type="InterPro" id="IPR050519">
    <property type="entry name" value="Glycosyltransf_28_UgtP"/>
</dbReference>
<accession>A0ABS2GZJ5</accession>
<reference evidence="7 8" key="1">
    <citation type="submission" date="2021-01" db="EMBL/GenBank/DDBJ databases">
        <title>Paenibacillus sp.nov. isolated from the rhizosphere soil of tomato plant.</title>
        <authorList>
            <person name="Thin K.K."/>
            <person name="Zhang X."/>
            <person name="He S."/>
        </authorList>
    </citation>
    <scope>NUCLEOTIDE SEQUENCE [LARGE SCALE GENOMIC DNA]</scope>
    <source>
        <strain evidence="7 8">DXFW5</strain>
    </source>
</reference>
<evidence type="ECO:0000256" key="3">
    <source>
        <dbReference type="ARBA" id="ARBA00022676"/>
    </source>
</evidence>
<evidence type="ECO:0000259" key="5">
    <source>
        <dbReference type="Pfam" id="PF04101"/>
    </source>
</evidence>
<evidence type="ECO:0000313" key="7">
    <source>
        <dbReference type="EMBL" id="MBM6994332.1"/>
    </source>
</evidence>
<dbReference type="Pfam" id="PF04101">
    <property type="entry name" value="Glyco_tran_28_C"/>
    <property type="match status" value="1"/>
</dbReference>
<dbReference type="Proteomes" id="UP001516620">
    <property type="component" value="Unassembled WGS sequence"/>
</dbReference>
<keyword evidence="4 7" id="KW-0808">Transferase</keyword>
<evidence type="ECO:0000256" key="4">
    <source>
        <dbReference type="ARBA" id="ARBA00022679"/>
    </source>
</evidence>
<keyword evidence="8" id="KW-1185">Reference proteome</keyword>
<comment type="caution">
    <text evidence="7">The sequence shown here is derived from an EMBL/GenBank/DDBJ whole genome shotgun (WGS) entry which is preliminary data.</text>
</comment>
<dbReference type="Gene3D" id="3.40.50.2000">
    <property type="entry name" value="Glycogen Phosphorylase B"/>
    <property type="match status" value="1"/>
</dbReference>
<dbReference type="InterPro" id="IPR007235">
    <property type="entry name" value="Glyco_trans_28_C"/>
</dbReference>
<evidence type="ECO:0000256" key="1">
    <source>
        <dbReference type="ARBA" id="ARBA00004370"/>
    </source>
</evidence>
<organism evidence="7 8">
    <name type="scientific">Paenibacillus rhizolycopersici</name>
    <dbReference type="NCBI Taxonomy" id="2780073"/>
    <lineage>
        <taxon>Bacteria</taxon>
        <taxon>Bacillati</taxon>
        <taxon>Bacillota</taxon>
        <taxon>Bacilli</taxon>
        <taxon>Bacillales</taxon>
        <taxon>Paenibacillaceae</taxon>
        <taxon>Paenibacillus</taxon>
    </lineage>
</organism>
<sequence>MRKRRVLILSEGFGSGHTQAGHALAAGLKRMDPQIRTKVLELGSFLNPTVAPLILSAYRMTVNTSPALVGLFYKHKYEKPVSRFTRLALHKMFYQHAADVIAQLQPDLIVCTHPIPSAIVSYLKLAAGLDVPLCTLITDYDAHGSWMSPGVDQYLVSAPEVKALLVQRGVAPYKIQVTGIPVHPDFWSKQEKASAREDLGLKNMPTALVMGGGWGLLFSEELLAKLAAWREKIQIVCCMGSNEKLAAKLRAHPALQHPNIKVIGFTREIGKWMDASDLLITKPGGMTCTEGMAKGIPMLFFESIPGQEEKNREYFVKRGFGAELDSPNVLDVWFEAICDRHAAGGRTVPESAARQSGYRPDLCAGAVINLLRPIVAPARVRLQTAGPAEQRAN</sequence>
<protein>
    <submittedName>
        <fullName evidence="7">UDP-N-acetylglucosamine--LPS N-acetylglucosamine transferase</fullName>
    </submittedName>
</protein>
<dbReference type="InterPro" id="IPR009695">
    <property type="entry name" value="Diacylglyc_glucosyltr_N"/>
</dbReference>
<keyword evidence="3" id="KW-0328">Glycosyltransferase</keyword>
<dbReference type="SUPFAM" id="SSF53756">
    <property type="entry name" value="UDP-Glycosyltransferase/glycogen phosphorylase"/>
    <property type="match status" value="1"/>
</dbReference>
<comment type="similarity">
    <text evidence="2">Belongs to the glycosyltransferase 28 family.</text>
</comment>
<comment type="subcellular location">
    <subcellularLocation>
        <location evidence="1">Membrane</location>
    </subcellularLocation>
</comment>
<proteinExistence type="inferred from homology"/>
<dbReference type="Pfam" id="PF06925">
    <property type="entry name" value="MGDG_synth"/>
    <property type="match status" value="1"/>
</dbReference>
<name>A0ABS2GZJ5_9BACL</name>
<evidence type="ECO:0000256" key="2">
    <source>
        <dbReference type="ARBA" id="ARBA00006962"/>
    </source>
</evidence>
<feature type="domain" description="Diacylglycerol glucosyltransferase N-terminal" evidence="6">
    <location>
        <begin position="17"/>
        <end position="182"/>
    </location>
</feature>
<dbReference type="GO" id="GO:0016740">
    <property type="term" value="F:transferase activity"/>
    <property type="evidence" value="ECO:0007669"/>
    <property type="project" value="UniProtKB-KW"/>
</dbReference>
<evidence type="ECO:0000313" key="8">
    <source>
        <dbReference type="Proteomes" id="UP001516620"/>
    </source>
</evidence>
<dbReference type="PANTHER" id="PTHR43025:SF3">
    <property type="entry name" value="MONOGALACTOSYLDIACYLGLYCEROL SYNTHASE 1, CHLOROPLASTIC"/>
    <property type="match status" value="1"/>
</dbReference>
<feature type="domain" description="Glycosyl transferase family 28 C-terminal" evidence="5">
    <location>
        <begin position="207"/>
        <end position="320"/>
    </location>
</feature>
<dbReference type="RefSeq" id="WP_193415572.1">
    <property type="nucleotide sequence ID" value="NZ_JADCNN020000001.1"/>
</dbReference>